<organism evidence="2 3">
    <name type="scientific">Porphyromonas gingivalis (strain ATCC BAA-308 / W83)</name>
    <dbReference type="NCBI Taxonomy" id="242619"/>
    <lineage>
        <taxon>Bacteria</taxon>
        <taxon>Pseudomonadati</taxon>
        <taxon>Bacteroidota</taxon>
        <taxon>Bacteroidia</taxon>
        <taxon>Bacteroidales</taxon>
        <taxon>Porphyromonadaceae</taxon>
        <taxon>Porphyromonas</taxon>
    </lineage>
</organism>
<keyword evidence="3" id="KW-1185">Reference proteome</keyword>
<feature type="signal peptide" evidence="1">
    <location>
        <begin position="1"/>
        <end position="27"/>
    </location>
</feature>
<proteinExistence type="predicted"/>
<dbReference type="EnsemblBacteria" id="AAQ65673">
    <property type="protein sequence ID" value="AAQ65673"/>
    <property type="gene ID" value="PG_0479"/>
</dbReference>
<gene>
    <name evidence="2" type="ordered locus">PG_0479</name>
</gene>
<dbReference type="AlphaFoldDB" id="Q7MWV7"/>
<reference evidence="2 3" key="1">
    <citation type="journal article" date="2003" name="J. Bacteriol.">
        <title>Complete genome sequence of the oral pathogenic bacterium Porphyromonas gingivalis strain W83.</title>
        <authorList>
            <person name="Nelson K."/>
            <person name="Fleishmann R."/>
            <person name="DeBoy R."/>
            <person name="Paulsen I."/>
            <person name="Fouts D."/>
            <person name="Eisen J."/>
            <person name="Daugherty S."/>
            <person name="Dodson R."/>
            <person name="Durkin A."/>
            <person name="Gwinn M."/>
            <person name="Haft D."/>
            <person name="Kolonay J."/>
            <person name="Nelson W."/>
            <person name="White O."/>
            <person name="Mason T."/>
            <person name="Tallon L."/>
            <person name="Gray J."/>
            <person name="Granger D."/>
            <person name="Tettelin H."/>
            <person name="Dong H."/>
            <person name="Galvin J."/>
            <person name="Duncan M."/>
            <person name="Dewhirst F."/>
            <person name="Fraser C."/>
        </authorList>
    </citation>
    <scope>NUCLEOTIDE SEQUENCE [LARGE SCALE GENOMIC DNA]</scope>
    <source>
        <strain evidence="3">ATCC BAA-308 / W83</strain>
    </source>
</reference>
<accession>Q7MWV7</accession>
<protein>
    <recommendedName>
        <fullName evidence="4">Outer membrane protein beta-barrel domain-containing protein</fullName>
    </recommendedName>
</protein>
<feature type="chain" id="PRO_5004291598" description="Outer membrane protein beta-barrel domain-containing protein" evidence="1">
    <location>
        <begin position="28"/>
        <end position="259"/>
    </location>
</feature>
<dbReference type="KEGG" id="pgi:PG_0479"/>
<dbReference type="STRING" id="242619.PG_0479"/>
<dbReference type="EMBL" id="AE015924">
    <property type="protein sequence ID" value="AAQ65673.1"/>
    <property type="molecule type" value="Genomic_DNA"/>
</dbReference>
<sequence>MPSKINSMKKVLSLLMVLGAIMFYCHDAQSQISIRAFEFNANFNHSPAGTGAGSDLLGTDLNLRMQLHHAELPDALDFYVGIQRRESFWQNGNGPIIYVNHPDGTKEKLNFGTAEGPFQSDAYSKLLICFGPAYTLSIGKRFGWTNELMFLFAPIPWSRLPYHSIGYRASGRSYARKEHKPFRYNGFSPGIGINSCLWWKVSVRDEYIFRIGLNVGYEYMDQLYAYRHFKVNEEKPLSSLSQRLKHIGHIGLNFALSLN</sequence>
<evidence type="ECO:0000313" key="2">
    <source>
        <dbReference type="EMBL" id="AAQ65673.1"/>
    </source>
</evidence>
<dbReference type="Proteomes" id="UP000000588">
    <property type="component" value="Chromosome"/>
</dbReference>
<name>Q7MWV7_PORGI</name>
<evidence type="ECO:0008006" key="4">
    <source>
        <dbReference type="Google" id="ProtNLM"/>
    </source>
</evidence>
<evidence type="ECO:0000313" key="3">
    <source>
        <dbReference type="Proteomes" id="UP000000588"/>
    </source>
</evidence>
<keyword evidence="1" id="KW-0732">Signal</keyword>
<evidence type="ECO:0000256" key="1">
    <source>
        <dbReference type="SAM" id="SignalP"/>
    </source>
</evidence>
<dbReference type="HOGENOM" id="CLU_063662_0_0_10"/>